<accession>A0A2A2G743</accession>
<feature type="transmembrane region" description="Helical" evidence="1">
    <location>
        <begin position="111"/>
        <end position="133"/>
    </location>
</feature>
<keyword evidence="1" id="KW-1133">Transmembrane helix</keyword>
<proteinExistence type="predicted"/>
<dbReference type="AlphaFoldDB" id="A0A2A2G743"/>
<organism evidence="2 3">
    <name type="scientific">Fodinibius salipaludis</name>
    <dbReference type="NCBI Taxonomy" id="2032627"/>
    <lineage>
        <taxon>Bacteria</taxon>
        <taxon>Pseudomonadati</taxon>
        <taxon>Balneolota</taxon>
        <taxon>Balneolia</taxon>
        <taxon>Balneolales</taxon>
        <taxon>Balneolaceae</taxon>
        <taxon>Fodinibius</taxon>
    </lineage>
</organism>
<keyword evidence="1" id="KW-0472">Membrane</keyword>
<gene>
    <name evidence="2" type="ORF">CK503_10545</name>
</gene>
<protein>
    <recommendedName>
        <fullName evidence="4">DUF3592 domain-containing protein</fullName>
    </recommendedName>
</protein>
<evidence type="ECO:0000256" key="1">
    <source>
        <dbReference type="SAM" id="Phobius"/>
    </source>
</evidence>
<evidence type="ECO:0000313" key="3">
    <source>
        <dbReference type="Proteomes" id="UP000218831"/>
    </source>
</evidence>
<name>A0A2A2G743_9BACT</name>
<sequence>MYLFWLLPAAFLFLTLHQGLVYYGIIDTYENGESYTAEVVEFELKQIAAQTNGYIVLRFTPGDNQEIERKLSLPVEMAGDLQDIRVIPIRYQPGDMQEIVLMPTFETQKSLIWTNALMAGVALLITFIIGLAAHRFANKKINEPEEEFVIERVD</sequence>
<comment type="caution">
    <text evidence="2">The sequence shown here is derived from an EMBL/GenBank/DDBJ whole genome shotgun (WGS) entry which is preliminary data.</text>
</comment>
<evidence type="ECO:0000313" key="2">
    <source>
        <dbReference type="EMBL" id="PAU93586.1"/>
    </source>
</evidence>
<keyword evidence="3" id="KW-1185">Reference proteome</keyword>
<evidence type="ECO:0008006" key="4">
    <source>
        <dbReference type="Google" id="ProtNLM"/>
    </source>
</evidence>
<dbReference type="Proteomes" id="UP000218831">
    <property type="component" value="Unassembled WGS sequence"/>
</dbReference>
<keyword evidence="1" id="KW-0812">Transmembrane</keyword>
<dbReference type="EMBL" id="NSKE01000007">
    <property type="protein sequence ID" value="PAU93586.1"/>
    <property type="molecule type" value="Genomic_DNA"/>
</dbReference>
<reference evidence="2 3" key="1">
    <citation type="submission" date="2017-08" db="EMBL/GenBank/DDBJ databases">
        <title>Aliifodinibius alkalisoli sp. nov., isolated from saline alkaline soil.</title>
        <authorList>
            <person name="Liu D."/>
            <person name="Zhang G."/>
        </authorList>
    </citation>
    <scope>NUCLEOTIDE SEQUENCE [LARGE SCALE GENOMIC DNA]</scope>
    <source>
        <strain evidence="2 3">WN023</strain>
    </source>
</reference>